<reference evidence="1" key="1">
    <citation type="submission" date="2020-04" db="EMBL/GenBank/DDBJ databases">
        <authorList>
            <person name="Alioto T."/>
            <person name="Alioto T."/>
            <person name="Gomez Garrido J."/>
        </authorList>
    </citation>
    <scope>NUCLEOTIDE SEQUENCE</scope>
    <source>
        <strain evidence="1">A484AB</strain>
    </source>
</reference>
<dbReference type="SUPFAM" id="SSF52540">
    <property type="entry name" value="P-loop containing nucleoside triphosphate hydrolases"/>
    <property type="match status" value="1"/>
</dbReference>
<dbReference type="AlphaFoldDB" id="A0A7D9DY07"/>
<dbReference type="InterPro" id="IPR027417">
    <property type="entry name" value="P-loop_NTPase"/>
</dbReference>
<dbReference type="GO" id="GO:0004386">
    <property type="term" value="F:helicase activity"/>
    <property type="evidence" value="ECO:0007669"/>
    <property type="project" value="UniProtKB-KW"/>
</dbReference>
<proteinExistence type="predicted"/>
<keyword evidence="2" id="KW-1185">Reference proteome</keyword>
<dbReference type="Gene3D" id="2.30.30.940">
    <property type="match status" value="1"/>
</dbReference>
<comment type="caution">
    <text evidence="1">The sequence shown here is derived from an EMBL/GenBank/DDBJ whole genome shotgun (WGS) entry which is preliminary data.</text>
</comment>
<sequence>MSSMRVFELVNAIHHRLSNNANGFGGMQVLLVGDFWQLKHVGSLLDPGKSIYDSELFDAVFPHKIELQTILRQQASEVELRKALDQLREGNCNEETATYWKSLSRNLDNNDAAEHPLHIYFRKLPAEMHNLDVLSTFPGTLLTFESRDSGHSQLLDCPSQKTLTLKPGCKIMLLYNINKYLKNGYQGTFLSVDAENDEQLLVTFPNVGTVKVGRKTWYKYDTRGCVLATRTQFPITPCYAMTVHKAQGLTLNRVIVHCSQEFVPNQTYVALSRVRNEAGLQVINFQPRFLLPLPEKLKTGNITNDSCDKLFEGQVDGFQCCRSKTLEDGMLNAVQETHFSHPDVSNEWTDENDGEVMAKQLFESNTGAKVNLENVLLFMMCDFQQSLNMLPKRFSVKDFLESIINDEHGDSYTSFIKSAANYALAHLEVFHLLAHIIWCRVFALFEAYLSENGDKVHMTNTNFTYATAKLHQLFLSNEYRSDVISAFSESSWSELNDGQRTLGAQLAFHLFQLFANELSSLVRKKEAGPIPFNVSDMGPDGRGKIRYIGGWAVRKALQKFRRYLLENKVSQTPHVRRKLKEELEKIELLQENIIVPYETLQNTSSSLESTSITESLQYRERGLLHISDETYKFFLSLEQARVEKINLEKLRSCQTDMVNNALKEVWEDKDLQEKFDQLFNVAGNSILIKEIYKEVTTRYFRMGAGQFLRDFRRDYHVKKSLAHRKALMVRKEKMRKRQMKVNLANISQDKSPGKKVSHTKLVALVDELNVQGLVSLYKKKELQFLCNAYACRFLSKWNKKELASSLFEAIHKHNYIPCHQETSNYSVHVVGDVEDANRVPVLRLLRL</sequence>
<keyword evidence="1" id="KW-0067">ATP-binding</keyword>
<name>A0A7D9DY07_PARCT</name>
<dbReference type="EMBL" id="CACRXK020002651">
    <property type="protein sequence ID" value="CAB3995374.1"/>
    <property type="molecule type" value="Genomic_DNA"/>
</dbReference>
<protein>
    <submittedName>
        <fullName evidence="1">ATP-dependent DNA helicase PIF1-like</fullName>
    </submittedName>
</protein>
<gene>
    <name evidence="1" type="ORF">PACLA_8A066392</name>
</gene>
<dbReference type="Gene3D" id="3.40.50.300">
    <property type="entry name" value="P-loop containing nucleotide triphosphate hydrolases"/>
    <property type="match status" value="2"/>
</dbReference>
<dbReference type="PANTHER" id="PTHR47642:SF6">
    <property type="entry name" value="ATP-DEPENDENT DNA HELICASE"/>
    <property type="match status" value="1"/>
</dbReference>
<organism evidence="1 2">
    <name type="scientific">Paramuricea clavata</name>
    <name type="common">Red gorgonian</name>
    <name type="synonym">Violescent sea-whip</name>
    <dbReference type="NCBI Taxonomy" id="317549"/>
    <lineage>
        <taxon>Eukaryota</taxon>
        <taxon>Metazoa</taxon>
        <taxon>Cnidaria</taxon>
        <taxon>Anthozoa</taxon>
        <taxon>Octocorallia</taxon>
        <taxon>Malacalcyonacea</taxon>
        <taxon>Plexauridae</taxon>
        <taxon>Paramuricea</taxon>
    </lineage>
</organism>
<keyword evidence="1" id="KW-0378">Hydrolase</keyword>
<dbReference type="InterPro" id="IPR051055">
    <property type="entry name" value="PIF1_helicase"/>
</dbReference>
<dbReference type="OrthoDB" id="272985at2759"/>
<dbReference type="PANTHER" id="PTHR47642">
    <property type="entry name" value="ATP-DEPENDENT DNA HELICASE"/>
    <property type="match status" value="1"/>
</dbReference>
<evidence type="ECO:0000313" key="1">
    <source>
        <dbReference type="EMBL" id="CAB3995374.1"/>
    </source>
</evidence>
<dbReference type="CDD" id="cd18809">
    <property type="entry name" value="SF1_C_RecD"/>
    <property type="match status" value="1"/>
</dbReference>
<keyword evidence="1" id="KW-0347">Helicase</keyword>
<keyword evidence="1" id="KW-0547">Nucleotide-binding</keyword>
<accession>A0A7D9DY07</accession>
<dbReference type="Proteomes" id="UP001152795">
    <property type="component" value="Unassembled WGS sequence"/>
</dbReference>
<evidence type="ECO:0000313" key="2">
    <source>
        <dbReference type="Proteomes" id="UP001152795"/>
    </source>
</evidence>